<dbReference type="Proteomes" id="UP000324222">
    <property type="component" value="Unassembled WGS sequence"/>
</dbReference>
<evidence type="ECO:0000313" key="2">
    <source>
        <dbReference type="Proteomes" id="UP000324222"/>
    </source>
</evidence>
<organism evidence="1 2">
    <name type="scientific">Portunus trituberculatus</name>
    <name type="common">Swimming crab</name>
    <name type="synonym">Neptunus trituberculatus</name>
    <dbReference type="NCBI Taxonomy" id="210409"/>
    <lineage>
        <taxon>Eukaryota</taxon>
        <taxon>Metazoa</taxon>
        <taxon>Ecdysozoa</taxon>
        <taxon>Arthropoda</taxon>
        <taxon>Crustacea</taxon>
        <taxon>Multicrustacea</taxon>
        <taxon>Malacostraca</taxon>
        <taxon>Eumalacostraca</taxon>
        <taxon>Eucarida</taxon>
        <taxon>Decapoda</taxon>
        <taxon>Pleocyemata</taxon>
        <taxon>Brachyura</taxon>
        <taxon>Eubrachyura</taxon>
        <taxon>Portunoidea</taxon>
        <taxon>Portunidae</taxon>
        <taxon>Portuninae</taxon>
        <taxon>Portunus</taxon>
    </lineage>
</organism>
<keyword evidence="2" id="KW-1185">Reference proteome</keyword>
<protein>
    <submittedName>
        <fullName evidence="1">Uncharacterized protein</fullName>
    </submittedName>
</protein>
<gene>
    <name evidence="1" type="ORF">E2C01_049105</name>
</gene>
<reference evidence="1 2" key="1">
    <citation type="submission" date="2019-05" db="EMBL/GenBank/DDBJ databases">
        <title>Another draft genome of Portunus trituberculatus and its Hox gene families provides insights of decapod evolution.</title>
        <authorList>
            <person name="Jeong J.-H."/>
            <person name="Song I."/>
            <person name="Kim S."/>
            <person name="Choi T."/>
            <person name="Kim D."/>
            <person name="Ryu S."/>
            <person name="Kim W."/>
        </authorList>
    </citation>
    <scope>NUCLEOTIDE SEQUENCE [LARGE SCALE GENOMIC DNA]</scope>
    <source>
        <tissue evidence="1">Muscle</tissue>
    </source>
</reference>
<dbReference type="EMBL" id="VSRR010012948">
    <property type="protein sequence ID" value="MPC55174.1"/>
    <property type="molecule type" value="Genomic_DNA"/>
</dbReference>
<sequence length="67" mass="7633">MNSTFKCKFNGKKKKNYERVKDNVKIQNRECSLFLEAAARLTTRRAGLKETLKVVMVVVVAVQGDDN</sequence>
<comment type="caution">
    <text evidence="1">The sequence shown here is derived from an EMBL/GenBank/DDBJ whole genome shotgun (WGS) entry which is preliminary data.</text>
</comment>
<name>A0A5B7GF57_PORTR</name>
<evidence type="ECO:0000313" key="1">
    <source>
        <dbReference type="EMBL" id="MPC55174.1"/>
    </source>
</evidence>
<proteinExistence type="predicted"/>
<accession>A0A5B7GF57</accession>
<dbReference type="AlphaFoldDB" id="A0A5B7GF57"/>